<dbReference type="EMBL" id="SNVV01000004">
    <property type="protein sequence ID" value="TDN53668.1"/>
    <property type="molecule type" value="Genomic_DNA"/>
</dbReference>
<organism evidence="4 5">
    <name type="scientific">Azoarcus indigens</name>
    <dbReference type="NCBI Taxonomy" id="29545"/>
    <lineage>
        <taxon>Bacteria</taxon>
        <taxon>Pseudomonadati</taxon>
        <taxon>Pseudomonadota</taxon>
        <taxon>Betaproteobacteria</taxon>
        <taxon>Rhodocyclales</taxon>
        <taxon>Zoogloeaceae</taxon>
        <taxon>Azoarcus</taxon>
    </lineage>
</organism>
<dbReference type="InterPro" id="IPR052558">
    <property type="entry name" value="Siderophore_Hydrolase_D"/>
</dbReference>
<keyword evidence="3" id="KW-0732">Signal</keyword>
<keyword evidence="2" id="KW-0378">Hydrolase</keyword>
<dbReference type="PANTHER" id="PTHR40841:SF2">
    <property type="entry name" value="SIDEROPHORE-DEGRADING ESTERASE (EUROFUNG)"/>
    <property type="match status" value="1"/>
</dbReference>
<comment type="caution">
    <text evidence="4">The sequence shown here is derived from an EMBL/GenBank/DDBJ whole genome shotgun (WGS) entry which is preliminary data.</text>
</comment>
<dbReference type="SUPFAM" id="SSF53474">
    <property type="entry name" value="alpha/beta-Hydrolases"/>
    <property type="match status" value="1"/>
</dbReference>
<feature type="chain" id="PRO_5020686885" description="Esterase" evidence="3">
    <location>
        <begin position="30"/>
        <end position="326"/>
    </location>
</feature>
<feature type="signal peptide" evidence="3">
    <location>
        <begin position="1"/>
        <end position="29"/>
    </location>
</feature>
<dbReference type="InterPro" id="IPR000801">
    <property type="entry name" value="Esterase-like"/>
</dbReference>
<evidence type="ECO:0000313" key="5">
    <source>
        <dbReference type="Proteomes" id="UP000295129"/>
    </source>
</evidence>
<protein>
    <recommendedName>
        <fullName evidence="6">Esterase</fullName>
    </recommendedName>
</protein>
<dbReference type="InterPro" id="IPR029058">
    <property type="entry name" value="AB_hydrolase_fold"/>
</dbReference>
<dbReference type="Pfam" id="PF00756">
    <property type="entry name" value="Esterase"/>
    <property type="match status" value="1"/>
</dbReference>
<evidence type="ECO:0000313" key="4">
    <source>
        <dbReference type="EMBL" id="TDN53668.1"/>
    </source>
</evidence>
<dbReference type="PANTHER" id="PTHR40841">
    <property type="entry name" value="SIDEROPHORE TRIACETYLFUSARININE C ESTERASE"/>
    <property type="match status" value="1"/>
</dbReference>
<comment type="similarity">
    <text evidence="1">Belongs to the esterase D family.</text>
</comment>
<evidence type="ECO:0000256" key="2">
    <source>
        <dbReference type="ARBA" id="ARBA00022801"/>
    </source>
</evidence>
<evidence type="ECO:0000256" key="3">
    <source>
        <dbReference type="SAM" id="SignalP"/>
    </source>
</evidence>
<dbReference type="OrthoDB" id="9784036at2"/>
<keyword evidence="5" id="KW-1185">Reference proteome</keyword>
<evidence type="ECO:0008006" key="6">
    <source>
        <dbReference type="Google" id="ProtNLM"/>
    </source>
</evidence>
<proteinExistence type="inferred from homology"/>
<sequence>MPRTLSALSPLAALAALALASLAPGNAHAQPRLEASAEPGIVATGSAHYLFDTLNLSSTDGERRYRVLIARPRAAAPAQGYPVVYLLDGNAAIEALNEALLGELAAAAPPVLVAIGYDTPQRFDVVARAYDYTPPLAGETAQTDPLDPKRKNGGAADFLDFIEQRIKPEVAARVPVDAARQGLWGHSYGGLFVFYTLLTRPQAFTAYAAASPALWWRDGNLILDRGQDYARSLAGRHARLLVMRGGNEGRGARPDAPPGATPERIAQRSRATRALSPDALPALTARLGELPGVETAFQEVPGLDHGPMFPASIGPSLRWMSMPARP</sequence>
<gene>
    <name evidence="4" type="ORF">C7389_10420</name>
</gene>
<name>A0A4R6E9G9_9RHOO</name>
<dbReference type="AlphaFoldDB" id="A0A4R6E9G9"/>
<evidence type="ECO:0000256" key="1">
    <source>
        <dbReference type="ARBA" id="ARBA00005622"/>
    </source>
</evidence>
<dbReference type="Proteomes" id="UP000295129">
    <property type="component" value="Unassembled WGS sequence"/>
</dbReference>
<accession>A0A4R6E9G9</accession>
<dbReference type="GO" id="GO:0016788">
    <property type="term" value="F:hydrolase activity, acting on ester bonds"/>
    <property type="evidence" value="ECO:0007669"/>
    <property type="project" value="TreeGrafter"/>
</dbReference>
<reference evidence="4 5" key="1">
    <citation type="submission" date="2019-03" db="EMBL/GenBank/DDBJ databases">
        <title>Genomic Encyclopedia of Type Strains, Phase IV (KMG-IV): sequencing the most valuable type-strain genomes for metagenomic binning, comparative biology and taxonomic classification.</title>
        <authorList>
            <person name="Goeker M."/>
        </authorList>
    </citation>
    <scope>NUCLEOTIDE SEQUENCE [LARGE SCALE GENOMIC DNA]</scope>
    <source>
        <strain evidence="4 5">DSM 12121</strain>
    </source>
</reference>
<dbReference type="Gene3D" id="3.40.50.1820">
    <property type="entry name" value="alpha/beta hydrolase"/>
    <property type="match status" value="1"/>
</dbReference>
<dbReference type="RefSeq" id="WP_133589385.1">
    <property type="nucleotide sequence ID" value="NZ_SNVV01000004.1"/>
</dbReference>